<dbReference type="InterPro" id="IPR004103">
    <property type="entry name" value="Lyase_8_C"/>
</dbReference>
<protein>
    <submittedName>
        <fullName evidence="9">Polysaccharide lyase family 8 protein</fullName>
    </submittedName>
</protein>
<evidence type="ECO:0000313" key="9">
    <source>
        <dbReference type="EMBL" id="KIJ30292.1"/>
    </source>
</evidence>
<keyword evidence="3 9" id="KW-0456">Lyase</keyword>
<gene>
    <name evidence="9" type="ORF">M422DRAFT_234866</name>
</gene>
<keyword evidence="10" id="KW-1185">Reference proteome</keyword>
<comment type="similarity">
    <text evidence="1">Belongs to the polysaccharide lyase 8 family.</text>
</comment>
<name>A0A0C9UN59_SPHS4</name>
<dbReference type="InterPro" id="IPR011071">
    <property type="entry name" value="Lyase_8-like_C"/>
</dbReference>
<sequence>MARKSAPLIRGLARLALLQGIFAILVTASPSVESGTDIEQGVLQPHISSVDPSCTLPAAPATSGDASNARRNVPRDASSPEPASPNPKNPNSKVVASPSKSDIDTLLSRRLVFLVQQQTSASSIAKWTSTLKSDGTWPDVDYTSGCDAQRANWPAENHWFRLGTLAAAWHGGFGTSSGFVKNATLLAQIGSAMDWWFARDFTVPSCLDTGGTGSCPCGTPGLWNTNWFSNVIGVSRPVSQVCLLLSTSNLSSTQQSNCSNIPLRSYSVFHRATKPSFLAGANTLDIASIGISGGLLTNNASGIQEAYGFVHNEVQVQVGFEKDGILPDGSFAQHAGILYNGNYGKDYTNDVLELEIEAAGTSFASADSSRAAFETLMNGSAWMIYENTKTKTLHWDFSAEGRFISFPVVDSQATASININISEIQQLGSLLPSTVLQQVGSDLTDNTGSANVGGLTGNRMFWNSDYMVHRGKNYVTTLKMYSSRTHNAECTNAENPFGFHQSDGVLYTYQNGDEYEDIAAAMDWNMFPGITVDYNGTPLTCNTTNAQGIESFVGGASTGQVGAAVMRYTNPLTHSLSFQKAWFFLPNDIQHVAVSITNTSSTAPIFSILEQRKLNGDVFVNNTKQATPSGNYTHAQSLFHDSIGYVFPKLPVSVSAGSRTGKWSSLGISTQPDETVDLFAAWIDHNVANNDTLSYSIYPSRSSASAFTSEASNSPIQTIQEDRSIHAVVDTQNAIAMVVFWGSTGGSVSIPATKVSGLENSISITSNNALVLIVDEKNGSFAVSDPTQTLKTAQLTFNISGGAGSKVVSVQFPTGGQAGSSVILPYAKALASAQGGSRTSSASRLSLSPLSPYLILLAIPAVALFSAIDAFPV</sequence>
<dbReference type="Pfam" id="PF02884">
    <property type="entry name" value="Lyase_8_C"/>
    <property type="match status" value="1"/>
</dbReference>
<dbReference type="InterPro" id="IPR011013">
    <property type="entry name" value="Gal_mutarotase_sf_dom"/>
</dbReference>
<dbReference type="GO" id="GO:0030246">
    <property type="term" value="F:carbohydrate binding"/>
    <property type="evidence" value="ECO:0007669"/>
    <property type="project" value="InterPro"/>
</dbReference>
<evidence type="ECO:0000256" key="2">
    <source>
        <dbReference type="ARBA" id="ARBA00022729"/>
    </source>
</evidence>
<dbReference type="GO" id="GO:0016837">
    <property type="term" value="F:carbon-oxygen lyase activity, acting on polysaccharides"/>
    <property type="evidence" value="ECO:0007669"/>
    <property type="project" value="UniProtKB-ARBA"/>
</dbReference>
<dbReference type="Gene3D" id="2.70.98.10">
    <property type="match status" value="1"/>
</dbReference>
<feature type="domain" description="Polysaccharide lyase family 8 central" evidence="6">
    <location>
        <begin position="458"/>
        <end position="700"/>
    </location>
</feature>
<feature type="domain" description="Polysaccharide lyase family 8 C-terminal" evidence="7">
    <location>
        <begin position="719"/>
        <end position="793"/>
    </location>
</feature>
<evidence type="ECO:0000256" key="5">
    <source>
        <dbReference type="SAM" id="SignalP"/>
    </source>
</evidence>
<dbReference type="PANTHER" id="PTHR38481:SF1">
    <property type="entry name" value="HYALURONATE LYASE"/>
    <property type="match status" value="1"/>
</dbReference>
<evidence type="ECO:0000256" key="4">
    <source>
        <dbReference type="SAM" id="MobiDB-lite"/>
    </source>
</evidence>
<feature type="region of interest" description="Disordered" evidence="4">
    <location>
        <begin position="53"/>
        <end position="99"/>
    </location>
</feature>
<evidence type="ECO:0000259" key="8">
    <source>
        <dbReference type="Pfam" id="PF08124"/>
    </source>
</evidence>
<dbReference type="Pfam" id="PF08124">
    <property type="entry name" value="Lyase_8_N"/>
    <property type="match status" value="1"/>
</dbReference>
<feature type="signal peptide" evidence="5">
    <location>
        <begin position="1"/>
        <end position="28"/>
    </location>
</feature>
<dbReference type="Gene3D" id="1.50.10.100">
    <property type="entry name" value="Chondroitin AC/alginate lyase"/>
    <property type="match status" value="1"/>
</dbReference>
<dbReference type="GO" id="GO:0005975">
    <property type="term" value="P:carbohydrate metabolic process"/>
    <property type="evidence" value="ECO:0007669"/>
    <property type="project" value="InterPro"/>
</dbReference>
<evidence type="ECO:0000256" key="1">
    <source>
        <dbReference type="ARBA" id="ARBA00006699"/>
    </source>
</evidence>
<dbReference type="InterPro" id="IPR008929">
    <property type="entry name" value="Chondroitin_lyas"/>
</dbReference>
<dbReference type="PANTHER" id="PTHR38481">
    <property type="entry name" value="HYALURONATE LYASE"/>
    <property type="match status" value="1"/>
</dbReference>
<dbReference type="SUPFAM" id="SSF49863">
    <property type="entry name" value="Hyaluronate lyase-like, C-terminal domain"/>
    <property type="match status" value="1"/>
</dbReference>
<dbReference type="InterPro" id="IPR038970">
    <property type="entry name" value="Lyase_8"/>
</dbReference>
<dbReference type="AlphaFoldDB" id="A0A0C9UN59"/>
<evidence type="ECO:0000256" key="3">
    <source>
        <dbReference type="ARBA" id="ARBA00023239"/>
    </source>
</evidence>
<dbReference type="Gene3D" id="2.60.220.10">
    <property type="entry name" value="Polysaccharide lyase family 8-like, C-terminal"/>
    <property type="match status" value="1"/>
</dbReference>
<dbReference type="InterPro" id="IPR014718">
    <property type="entry name" value="GH-type_carb-bd"/>
</dbReference>
<dbReference type="EMBL" id="KN837264">
    <property type="protein sequence ID" value="KIJ30292.1"/>
    <property type="molecule type" value="Genomic_DNA"/>
</dbReference>
<dbReference type="GO" id="GO:0005576">
    <property type="term" value="C:extracellular region"/>
    <property type="evidence" value="ECO:0007669"/>
    <property type="project" value="InterPro"/>
</dbReference>
<dbReference type="HOGENOM" id="CLU_004172_3_0_1"/>
<dbReference type="InterPro" id="IPR003159">
    <property type="entry name" value="Lyase_8_central_dom"/>
</dbReference>
<accession>A0A0C9UN59</accession>
<keyword evidence="2 5" id="KW-0732">Signal</keyword>
<proteinExistence type="inferred from homology"/>
<dbReference type="Pfam" id="PF02278">
    <property type="entry name" value="Lyase_8"/>
    <property type="match status" value="1"/>
</dbReference>
<dbReference type="OrthoDB" id="5980780at2759"/>
<dbReference type="InterPro" id="IPR012970">
    <property type="entry name" value="Lyase_8_alpha_N"/>
</dbReference>
<organism evidence="9 10">
    <name type="scientific">Sphaerobolus stellatus (strain SS14)</name>
    <dbReference type="NCBI Taxonomy" id="990650"/>
    <lineage>
        <taxon>Eukaryota</taxon>
        <taxon>Fungi</taxon>
        <taxon>Dikarya</taxon>
        <taxon>Basidiomycota</taxon>
        <taxon>Agaricomycotina</taxon>
        <taxon>Agaricomycetes</taxon>
        <taxon>Phallomycetidae</taxon>
        <taxon>Geastrales</taxon>
        <taxon>Sphaerobolaceae</taxon>
        <taxon>Sphaerobolus</taxon>
    </lineage>
</organism>
<dbReference type="SUPFAM" id="SSF48230">
    <property type="entry name" value="Chondroitin AC/alginate lyase"/>
    <property type="match status" value="1"/>
</dbReference>
<reference evidence="9 10" key="1">
    <citation type="submission" date="2014-06" db="EMBL/GenBank/DDBJ databases">
        <title>Evolutionary Origins and Diversification of the Mycorrhizal Mutualists.</title>
        <authorList>
            <consortium name="DOE Joint Genome Institute"/>
            <consortium name="Mycorrhizal Genomics Consortium"/>
            <person name="Kohler A."/>
            <person name="Kuo A."/>
            <person name="Nagy L.G."/>
            <person name="Floudas D."/>
            <person name="Copeland A."/>
            <person name="Barry K.W."/>
            <person name="Cichocki N."/>
            <person name="Veneault-Fourrey C."/>
            <person name="LaButti K."/>
            <person name="Lindquist E.A."/>
            <person name="Lipzen A."/>
            <person name="Lundell T."/>
            <person name="Morin E."/>
            <person name="Murat C."/>
            <person name="Riley R."/>
            <person name="Ohm R."/>
            <person name="Sun H."/>
            <person name="Tunlid A."/>
            <person name="Henrissat B."/>
            <person name="Grigoriev I.V."/>
            <person name="Hibbett D.S."/>
            <person name="Martin F."/>
        </authorList>
    </citation>
    <scope>NUCLEOTIDE SEQUENCE [LARGE SCALE GENOMIC DNA]</scope>
    <source>
        <strain evidence="9 10">SS14</strain>
    </source>
</reference>
<evidence type="ECO:0000313" key="10">
    <source>
        <dbReference type="Proteomes" id="UP000054279"/>
    </source>
</evidence>
<evidence type="ECO:0000259" key="7">
    <source>
        <dbReference type="Pfam" id="PF02884"/>
    </source>
</evidence>
<feature type="chain" id="PRO_5002214391" evidence="5">
    <location>
        <begin position="29"/>
        <end position="873"/>
    </location>
</feature>
<feature type="domain" description="Polysaccharide lyase 8 N-terminal alpha-helical" evidence="8">
    <location>
        <begin position="123"/>
        <end position="382"/>
    </location>
</feature>
<dbReference type="SUPFAM" id="SSF74650">
    <property type="entry name" value="Galactose mutarotase-like"/>
    <property type="match status" value="1"/>
</dbReference>
<evidence type="ECO:0000259" key="6">
    <source>
        <dbReference type="Pfam" id="PF02278"/>
    </source>
</evidence>
<dbReference type="Proteomes" id="UP000054279">
    <property type="component" value="Unassembled WGS sequence"/>
</dbReference>